<reference evidence="1 2" key="1">
    <citation type="submission" date="2015-11" db="EMBL/GenBank/DDBJ databases">
        <title>Genomic analysis of 38 Legionella species identifies large and diverse effector repertoires.</title>
        <authorList>
            <person name="Burstein D."/>
            <person name="Amaro F."/>
            <person name="Zusman T."/>
            <person name="Lifshitz Z."/>
            <person name="Cohen O."/>
            <person name="Gilbert J.A."/>
            <person name="Pupko T."/>
            <person name="Shuman H.A."/>
            <person name="Segal G."/>
        </authorList>
    </citation>
    <scope>NUCLEOTIDE SEQUENCE [LARGE SCALE GENOMIC DNA]</scope>
    <source>
        <strain evidence="1 2">CDC#1442-AUS-E</strain>
    </source>
</reference>
<dbReference type="OrthoDB" id="5653784at2"/>
<evidence type="ECO:0000313" key="1">
    <source>
        <dbReference type="EMBL" id="KTD47936.1"/>
    </source>
</evidence>
<name>A0A0W0XU08_9GAMM</name>
<gene>
    <name evidence="1" type="ORF">Lqui_2200</name>
</gene>
<accession>A0A0W0XU08</accession>
<dbReference type="RefSeq" id="WP_058508291.1">
    <property type="nucleotide sequence ID" value="NZ_CAAAIK010000009.1"/>
</dbReference>
<dbReference type="Proteomes" id="UP000054618">
    <property type="component" value="Unassembled WGS sequence"/>
</dbReference>
<sequence>MSKIVLFIPFSATENNFSLYVRAISWRYNYQQSRKNYKDISIVTYRHFDETDNDYEEYVDEFKFSEKNCPKGSTVYLLADGIGQSQWVSNINSFYKRSGEDTFVLPVNVVAGRLKACGLTDQIANNLKALKLYICEQNNSNRNLAVHFAQSLGKRYENLNLFYYTATLVVAFPYTHEYNDLHNRAESGSGETIEAGSPKKFRHKLDLNSLNFENQPEFNECSKAIYCAPKQQPRVVDVEDDCEVNGLALDKLNLSEDTSVVVSGIVEEPDSPEDTPLITIKASVSRWQENLSFFSVEDLEPETEEVFLRSSVVCD</sequence>
<organism evidence="1 2">
    <name type="scientific">Legionella quinlivanii</name>
    <dbReference type="NCBI Taxonomy" id="45073"/>
    <lineage>
        <taxon>Bacteria</taxon>
        <taxon>Pseudomonadati</taxon>
        <taxon>Pseudomonadota</taxon>
        <taxon>Gammaproteobacteria</taxon>
        <taxon>Legionellales</taxon>
        <taxon>Legionellaceae</taxon>
        <taxon>Legionella</taxon>
    </lineage>
</organism>
<dbReference type="AlphaFoldDB" id="A0A0W0XU08"/>
<protein>
    <submittedName>
        <fullName evidence="1">Uncharacterized protein</fullName>
    </submittedName>
</protein>
<dbReference type="PATRIC" id="fig|45073.5.peg.2323"/>
<keyword evidence="2" id="KW-1185">Reference proteome</keyword>
<dbReference type="EMBL" id="LNYS01000018">
    <property type="protein sequence ID" value="KTD47936.1"/>
    <property type="molecule type" value="Genomic_DNA"/>
</dbReference>
<proteinExistence type="predicted"/>
<comment type="caution">
    <text evidence="1">The sequence shown here is derived from an EMBL/GenBank/DDBJ whole genome shotgun (WGS) entry which is preliminary data.</text>
</comment>
<evidence type="ECO:0000313" key="2">
    <source>
        <dbReference type="Proteomes" id="UP000054618"/>
    </source>
</evidence>